<evidence type="ECO:0000313" key="3">
    <source>
        <dbReference type="EMBL" id="TFL05168.1"/>
    </source>
</evidence>
<feature type="transmembrane region" description="Helical" evidence="2">
    <location>
        <begin position="130"/>
        <end position="151"/>
    </location>
</feature>
<accession>A0A5C3QUV7</accession>
<reference evidence="3 4" key="1">
    <citation type="journal article" date="2019" name="Nat. Ecol. Evol.">
        <title>Megaphylogeny resolves global patterns of mushroom evolution.</title>
        <authorList>
            <person name="Varga T."/>
            <person name="Krizsan K."/>
            <person name="Foldi C."/>
            <person name="Dima B."/>
            <person name="Sanchez-Garcia M."/>
            <person name="Sanchez-Ramirez S."/>
            <person name="Szollosi G.J."/>
            <person name="Szarkandi J.G."/>
            <person name="Papp V."/>
            <person name="Albert L."/>
            <person name="Andreopoulos W."/>
            <person name="Angelini C."/>
            <person name="Antonin V."/>
            <person name="Barry K.W."/>
            <person name="Bougher N.L."/>
            <person name="Buchanan P."/>
            <person name="Buyck B."/>
            <person name="Bense V."/>
            <person name="Catcheside P."/>
            <person name="Chovatia M."/>
            <person name="Cooper J."/>
            <person name="Damon W."/>
            <person name="Desjardin D."/>
            <person name="Finy P."/>
            <person name="Geml J."/>
            <person name="Haridas S."/>
            <person name="Hughes K."/>
            <person name="Justo A."/>
            <person name="Karasinski D."/>
            <person name="Kautmanova I."/>
            <person name="Kiss B."/>
            <person name="Kocsube S."/>
            <person name="Kotiranta H."/>
            <person name="LaButti K.M."/>
            <person name="Lechner B.E."/>
            <person name="Liimatainen K."/>
            <person name="Lipzen A."/>
            <person name="Lukacs Z."/>
            <person name="Mihaltcheva S."/>
            <person name="Morgado L.N."/>
            <person name="Niskanen T."/>
            <person name="Noordeloos M.E."/>
            <person name="Ohm R.A."/>
            <person name="Ortiz-Santana B."/>
            <person name="Ovrebo C."/>
            <person name="Racz N."/>
            <person name="Riley R."/>
            <person name="Savchenko A."/>
            <person name="Shiryaev A."/>
            <person name="Soop K."/>
            <person name="Spirin V."/>
            <person name="Szebenyi C."/>
            <person name="Tomsovsky M."/>
            <person name="Tulloss R.E."/>
            <person name="Uehling J."/>
            <person name="Grigoriev I.V."/>
            <person name="Vagvolgyi C."/>
            <person name="Papp T."/>
            <person name="Martin F.M."/>
            <person name="Miettinen O."/>
            <person name="Hibbett D.S."/>
            <person name="Nagy L.G."/>
        </authorList>
    </citation>
    <scope>NUCLEOTIDE SEQUENCE [LARGE SCALE GENOMIC DNA]</scope>
    <source>
        <strain evidence="3 4">CBS 309.79</strain>
    </source>
</reference>
<proteinExistence type="predicted"/>
<dbReference type="Proteomes" id="UP000305067">
    <property type="component" value="Unassembled WGS sequence"/>
</dbReference>
<evidence type="ECO:0000313" key="4">
    <source>
        <dbReference type="Proteomes" id="UP000305067"/>
    </source>
</evidence>
<dbReference type="OrthoDB" id="3226059at2759"/>
<keyword evidence="2" id="KW-1133">Transmembrane helix</keyword>
<keyword evidence="4" id="KW-1185">Reference proteome</keyword>
<feature type="compositionally biased region" description="Low complexity" evidence="1">
    <location>
        <begin position="1"/>
        <end position="22"/>
    </location>
</feature>
<keyword evidence="2" id="KW-0812">Transmembrane</keyword>
<gene>
    <name evidence="3" type="ORF">BDV98DRAFT_580309</name>
</gene>
<dbReference type="EMBL" id="ML178817">
    <property type="protein sequence ID" value="TFL05168.1"/>
    <property type="molecule type" value="Genomic_DNA"/>
</dbReference>
<sequence length="219" mass="22997">MATTADTYPTTGTNATHNVGTGNHLGTGTGTGLGHAGAGTGMTEKGAVGVRTGTTDTKYKYHPALFAALLVFSIIELGLTAYLIRRGGLFRLFRSATIFLLFTSVWSTLGSLLFLIFISSNARHMGASKGAAVGWLTITAILWGIASGLYTRSRPGFGDRRSIAAEAFGWIPFVTTVLTLLATVHRAGRVASSPTGGGYAWLPRLPPPTDTKACYSPAR</sequence>
<evidence type="ECO:0000256" key="2">
    <source>
        <dbReference type="SAM" id="Phobius"/>
    </source>
</evidence>
<evidence type="ECO:0000256" key="1">
    <source>
        <dbReference type="SAM" id="MobiDB-lite"/>
    </source>
</evidence>
<dbReference type="GO" id="GO:0016020">
    <property type="term" value="C:membrane"/>
    <property type="evidence" value="ECO:0007669"/>
    <property type="project" value="UniProtKB-SubCell"/>
</dbReference>
<feature type="transmembrane region" description="Helical" evidence="2">
    <location>
        <begin position="64"/>
        <end position="84"/>
    </location>
</feature>
<feature type="transmembrane region" description="Helical" evidence="2">
    <location>
        <begin position="96"/>
        <end position="118"/>
    </location>
</feature>
<evidence type="ECO:0008006" key="5">
    <source>
        <dbReference type="Google" id="ProtNLM"/>
    </source>
</evidence>
<keyword evidence="2" id="KW-0472">Membrane</keyword>
<dbReference type="AlphaFoldDB" id="A0A5C3QUV7"/>
<feature type="region of interest" description="Disordered" evidence="1">
    <location>
        <begin position="1"/>
        <end position="23"/>
    </location>
</feature>
<organism evidence="3 4">
    <name type="scientific">Pterulicium gracile</name>
    <dbReference type="NCBI Taxonomy" id="1884261"/>
    <lineage>
        <taxon>Eukaryota</taxon>
        <taxon>Fungi</taxon>
        <taxon>Dikarya</taxon>
        <taxon>Basidiomycota</taxon>
        <taxon>Agaricomycotina</taxon>
        <taxon>Agaricomycetes</taxon>
        <taxon>Agaricomycetidae</taxon>
        <taxon>Agaricales</taxon>
        <taxon>Pleurotineae</taxon>
        <taxon>Pterulaceae</taxon>
        <taxon>Pterulicium</taxon>
    </lineage>
</organism>
<feature type="transmembrane region" description="Helical" evidence="2">
    <location>
        <begin position="163"/>
        <end position="184"/>
    </location>
</feature>
<protein>
    <recommendedName>
        <fullName evidence="5">MARVEL domain-containing protein</fullName>
    </recommendedName>
</protein>
<name>A0A5C3QUV7_9AGAR</name>